<keyword evidence="6 15" id="KW-1133">Transmembrane helix</keyword>
<reference evidence="17 18" key="1">
    <citation type="submission" date="2017-03" db="EMBL/GenBank/DDBJ databases">
        <authorList>
            <person name="Afonso C.L."/>
            <person name="Miller P.J."/>
            <person name="Scott M.A."/>
            <person name="Spackman E."/>
            <person name="Goraichik I."/>
            <person name="Dimitrov K.M."/>
            <person name="Suarez D.L."/>
            <person name="Swayne D.E."/>
        </authorList>
    </citation>
    <scope>NUCLEOTIDE SEQUENCE [LARGE SCALE GENOMIC DNA]</scope>
    <source>
        <strain evidence="17 18">CECT 7691</strain>
    </source>
</reference>
<dbReference type="PANTHER" id="PTHR47529">
    <property type="entry name" value="PEPTIDYL-PROLYL CIS-TRANS ISOMERASE D"/>
    <property type="match status" value="1"/>
</dbReference>
<dbReference type="Gene3D" id="3.10.50.40">
    <property type="match status" value="1"/>
</dbReference>
<evidence type="ECO:0000256" key="3">
    <source>
        <dbReference type="ARBA" id="ARBA00022475"/>
    </source>
</evidence>
<evidence type="ECO:0000256" key="4">
    <source>
        <dbReference type="ARBA" id="ARBA00022519"/>
    </source>
</evidence>
<feature type="transmembrane region" description="Helical" evidence="15">
    <location>
        <begin position="12"/>
        <end position="31"/>
    </location>
</feature>
<comment type="similarity">
    <text evidence="11">Belongs to the PpiD chaperone family.</text>
</comment>
<accession>A0A1Y5T7N3</accession>
<evidence type="ECO:0000256" key="9">
    <source>
        <dbReference type="ARBA" id="ARBA00030642"/>
    </source>
</evidence>
<evidence type="ECO:0000256" key="5">
    <source>
        <dbReference type="ARBA" id="ARBA00022692"/>
    </source>
</evidence>
<dbReference type="InterPro" id="IPR027304">
    <property type="entry name" value="Trigger_fact/SurA_dom_sf"/>
</dbReference>
<name>A0A1Y5T7N3_9PROT</name>
<evidence type="ECO:0000256" key="15">
    <source>
        <dbReference type="SAM" id="Phobius"/>
    </source>
</evidence>
<evidence type="ECO:0000256" key="13">
    <source>
        <dbReference type="ARBA" id="ARBA00042775"/>
    </source>
</evidence>
<evidence type="ECO:0000256" key="12">
    <source>
        <dbReference type="ARBA" id="ARBA00040743"/>
    </source>
</evidence>
<dbReference type="InterPro" id="IPR000297">
    <property type="entry name" value="PPIase_PpiC"/>
</dbReference>
<dbReference type="InterPro" id="IPR052029">
    <property type="entry name" value="PpiD_chaperone"/>
</dbReference>
<proteinExistence type="inferred from homology"/>
<dbReference type="PANTHER" id="PTHR47529:SF1">
    <property type="entry name" value="PERIPLASMIC CHAPERONE PPID"/>
    <property type="match status" value="1"/>
</dbReference>
<evidence type="ECO:0000256" key="6">
    <source>
        <dbReference type="ARBA" id="ARBA00022989"/>
    </source>
</evidence>
<evidence type="ECO:0000256" key="10">
    <source>
        <dbReference type="ARBA" id="ARBA00031484"/>
    </source>
</evidence>
<evidence type="ECO:0000256" key="2">
    <source>
        <dbReference type="ARBA" id="ARBA00018370"/>
    </source>
</evidence>
<evidence type="ECO:0000256" key="7">
    <source>
        <dbReference type="ARBA" id="ARBA00023136"/>
    </source>
</evidence>
<dbReference type="SUPFAM" id="SSF109998">
    <property type="entry name" value="Triger factor/SurA peptide-binding domain-like"/>
    <property type="match status" value="1"/>
</dbReference>
<dbReference type="Proteomes" id="UP000193200">
    <property type="component" value="Unassembled WGS sequence"/>
</dbReference>
<keyword evidence="3" id="KW-1003">Cell membrane</keyword>
<sequence length="645" mass="70278">MLNRLRKSVASWLVKGLLLLLAASFGLWGIGDYLGGGGETLVAKVGDVEINSVTFDQHYRRTLRLFQMQTGRTPDPQMARELRLPEATLDDLVNRTLWANEADALSLRVPDQVVAADIRNNPQFQGLTGEFSELAFQQFLFTNGQSERGYVLERKSQLALQQLQTAIFAGFRAAPGEAVQRLLAHGWELRVADYVVFRADPALVTTEPDDTALAAFHDENADRYMAPEYRRLGYIYVAPEDVLDQISIGEDAVQAEYQSRQAEFLVPETRHVRQMLFPDEAAAKAAAERIANGESFTDVAKDALGLEPGDLELGNVTRDELDEAMREPVFALDAGATTDPVESPFGWALVTVDEITPPTEKSLEEVADLIRRDLGLARASDLIIDISHELQDQFAGGATIDEAAAAAGVKARHVEWVDRGGSAPEGSSITDLPKDRAFLELAFAMEEGEEPDVVDAADGAIMAIAIDGIREPAVRPLDTIRDVVKRHWRNAEAQKLARAEAEAMAAAIGSAGDLAAAAESAGKTLETTRPLMRQSGQPPQGRTNYDRLLVQAAGQSPFDGALQGRLFELGDGEVATGATADGTGYAVVRLKEIRPADQETLDMARDALAQTLLGEMAGDMQQTYLADLQRDFPVRTYPKNLDALY</sequence>
<dbReference type="GO" id="GO:0003755">
    <property type="term" value="F:peptidyl-prolyl cis-trans isomerase activity"/>
    <property type="evidence" value="ECO:0007669"/>
    <property type="project" value="UniProtKB-KW"/>
</dbReference>
<dbReference type="RefSeq" id="WP_176245021.1">
    <property type="nucleotide sequence ID" value="NZ_FWFR01000002.1"/>
</dbReference>
<organism evidence="17 18">
    <name type="scientific">Oceanibacterium hippocampi</name>
    <dbReference type="NCBI Taxonomy" id="745714"/>
    <lineage>
        <taxon>Bacteria</taxon>
        <taxon>Pseudomonadati</taxon>
        <taxon>Pseudomonadota</taxon>
        <taxon>Alphaproteobacteria</taxon>
        <taxon>Sneathiellales</taxon>
        <taxon>Sneathiellaceae</taxon>
        <taxon>Oceanibacterium</taxon>
    </lineage>
</organism>
<dbReference type="InParanoid" id="A0A1Y5T7N3"/>
<keyword evidence="8" id="KW-0143">Chaperone</keyword>
<dbReference type="Pfam" id="PF13624">
    <property type="entry name" value="SurA_N_3"/>
    <property type="match status" value="1"/>
</dbReference>
<dbReference type="SUPFAM" id="SSF54534">
    <property type="entry name" value="FKBP-like"/>
    <property type="match status" value="1"/>
</dbReference>
<evidence type="ECO:0000313" key="17">
    <source>
        <dbReference type="EMBL" id="SLN54347.1"/>
    </source>
</evidence>
<evidence type="ECO:0000313" key="18">
    <source>
        <dbReference type="Proteomes" id="UP000193200"/>
    </source>
</evidence>
<gene>
    <name evidence="17" type="primary">ppiD</name>
    <name evidence="17" type="ORF">OCH7691_02301</name>
</gene>
<dbReference type="EMBL" id="FWFR01000002">
    <property type="protein sequence ID" value="SLN54347.1"/>
    <property type="molecule type" value="Genomic_DNA"/>
</dbReference>
<protein>
    <recommendedName>
        <fullName evidence="2">Parvulin-like PPIase</fullName>
    </recommendedName>
    <alternativeName>
        <fullName evidence="9">Peptidyl-prolyl cis-trans isomerase plp</fullName>
    </alternativeName>
    <alternativeName>
        <fullName evidence="12">Periplasmic chaperone PpiD</fullName>
    </alternativeName>
    <alternativeName>
        <fullName evidence="13">Periplasmic folding chaperone</fullName>
    </alternativeName>
    <alternativeName>
        <fullName evidence="10">Rotamase plp</fullName>
    </alternativeName>
</protein>
<evidence type="ECO:0000259" key="16">
    <source>
        <dbReference type="PROSITE" id="PS50198"/>
    </source>
</evidence>
<dbReference type="GO" id="GO:0005886">
    <property type="term" value="C:plasma membrane"/>
    <property type="evidence" value="ECO:0007669"/>
    <property type="project" value="UniProtKB-SubCell"/>
</dbReference>
<evidence type="ECO:0000256" key="14">
    <source>
        <dbReference type="PROSITE-ProRule" id="PRU00278"/>
    </source>
</evidence>
<dbReference type="PROSITE" id="PS50198">
    <property type="entry name" value="PPIC_PPIASE_2"/>
    <property type="match status" value="1"/>
</dbReference>
<dbReference type="FunCoup" id="A0A1Y5T7N3">
    <property type="interactions" value="203"/>
</dbReference>
<keyword evidence="18" id="KW-1185">Reference proteome</keyword>
<keyword evidence="14" id="KW-0697">Rotamase</keyword>
<feature type="domain" description="PpiC" evidence="16">
    <location>
        <begin position="267"/>
        <end position="354"/>
    </location>
</feature>
<dbReference type="Gene3D" id="1.10.4030.10">
    <property type="entry name" value="Porin chaperone SurA, peptide-binding domain"/>
    <property type="match status" value="1"/>
</dbReference>
<dbReference type="Pfam" id="PF13145">
    <property type="entry name" value="Rotamase_2"/>
    <property type="match status" value="2"/>
</dbReference>
<evidence type="ECO:0000256" key="8">
    <source>
        <dbReference type="ARBA" id="ARBA00023186"/>
    </source>
</evidence>
<evidence type="ECO:0000256" key="11">
    <source>
        <dbReference type="ARBA" id="ARBA00038408"/>
    </source>
</evidence>
<dbReference type="AlphaFoldDB" id="A0A1Y5T7N3"/>
<keyword evidence="4" id="KW-0997">Cell inner membrane</keyword>
<keyword evidence="5 15" id="KW-0812">Transmembrane</keyword>
<comment type="subcellular location">
    <subcellularLocation>
        <location evidence="1">Cell inner membrane</location>
        <topology evidence="1">Single-pass type II membrane protein</topology>
        <orientation evidence="1">Periplasmic side</orientation>
    </subcellularLocation>
</comment>
<dbReference type="InterPro" id="IPR046357">
    <property type="entry name" value="PPIase_dom_sf"/>
</dbReference>
<keyword evidence="7 15" id="KW-0472">Membrane</keyword>
<keyword evidence="14 17" id="KW-0413">Isomerase</keyword>
<evidence type="ECO:0000256" key="1">
    <source>
        <dbReference type="ARBA" id="ARBA00004382"/>
    </source>
</evidence>